<organism evidence="4 5">
    <name type="scientific">Halosegnis marinus</name>
    <dbReference type="NCBI Taxonomy" id="3034023"/>
    <lineage>
        <taxon>Archaea</taxon>
        <taxon>Methanobacteriati</taxon>
        <taxon>Methanobacteriota</taxon>
        <taxon>Stenosarchaea group</taxon>
        <taxon>Halobacteria</taxon>
        <taxon>Halobacteriales</taxon>
        <taxon>Natronomonadaceae</taxon>
        <taxon>Halosegnis</taxon>
    </lineage>
</organism>
<evidence type="ECO:0000259" key="3">
    <source>
        <dbReference type="PROSITE" id="PS51186"/>
    </source>
</evidence>
<dbReference type="EC" id="2.3.-.-" evidence="4"/>
<dbReference type="PANTHER" id="PTHR43877:SF1">
    <property type="entry name" value="ACETYLTRANSFERASE"/>
    <property type="match status" value="1"/>
</dbReference>
<gene>
    <name evidence="4" type="ORF">ACFQJ4_03145</name>
</gene>
<dbReference type="Gene3D" id="3.40.630.30">
    <property type="match status" value="1"/>
</dbReference>
<dbReference type="SUPFAM" id="SSF55729">
    <property type="entry name" value="Acyl-CoA N-acyltransferases (Nat)"/>
    <property type="match status" value="1"/>
</dbReference>
<dbReference type="InterPro" id="IPR016181">
    <property type="entry name" value="Acyl_CoA_acyltransferase"/>
</dbReference>
<dbReference type="InterPro" id="IPR050832">
    <property type="entry name" value="Bact_Acetyltransf"/>
</dbReference>
<keyword evidence="5" id="KW-1185">Reference proteome</keyword>
<protein>
    <submittedName>
        <fullName evidence="4">GNAT family N-acetyltransferase</fullName>
        <ecNumber evidence="4">2.3.-.-</ecNumber>
    </submittedName>
</protein>
<feature type="domain" description="N-acetyltransferase" evidence="3">
    <location>
        <begin position="1"/>
        <end position="145"/>
    </location>
</feature>
<dbReference type="RefSeq" id="WP_276235309.1">
    <property type="nucleotide sequence ID" value="NZ_CP119802.1"/>
</dbReference>
<evidence type="ECO:0000256" key="1">
    <source>
        <dbReference type="ARBA" id="ARBA00022679"/>
    </source>
</evidence>
<accession>A0ABD5ZLE2</accession>
<proteinExistence type="predicted"/>
<evidence type="ECO:0000313" key="4">
    <source>
        <dbReference type="EMBL" id="MFC7234307.1"/>
    </source>
</evidence>
<comment type="caution">
    <text evidence="4">The sequence shown here is derived from an EMBL/GenBank/DDBJ whole genome shotgun (WGS) entry which is preliminary data.</text>
</comment>
<dbReference type="EMBL" id="JBHTAP010000001">
    <property type="protein sequence ID" value="MFC7234307.1"/>
    <property type="molecule type" value="Genomic_DNA"/>
</dbReference>
<evidence type="ECO:0000313" key="5">
    <source>
        <dbReference type="Proteomes" id="UP001596398"/>
    </source>
</evidence>
<dbReference type="AlphaFoldDB" id="A0ABD5ZLE2"/>
<dbReference type="CDD" id="cd04301">
    <property type="entry name" value="NAT_SF"/>
    <property type="match status" value="1"/>
</dbReference>
<dbReference type="GeneID" id="79265974"/>
<name>A0ABD5ZLE2_9EURY</name>
<keyword evidence="1 4" id="KW-0808">Transferase</keyword>
<dbReference type="PROSITE" id="PS51186">
    <property type="entry name" value="GNAT"/>
    <property type="match status" value="1"/>
</dbReference>
<dbReference type="GO" id="GO:0016746">
    <property type="term" value="F:acyltransferase activity"/>
    <property type="evidence" value="ECO:0007669"/>
    <property type="project" value="UniProtKB-KW"/>
</dbReference>
<dbReference type="Proteomes" id="UP001596398">
    <property type="component" value="Unassembled WGS sequence"/>
</dbReference>
<dbReference type="PANTHER" id="PTHR43877">
    <property type="entry name" value="AMINOALKYLPHOSPHONATE N-ACETYLTRANSFERASE-RELATED-RELATED"/>
    <property type="match status" value="1"/>
</dbReference>
<dbReference type="Pfam" id="PF00583">
    <property type="entry name" value="Acetyltransf_1"/>
    <property type="match status" value="1"/>
</dbReference>
<reference evidence="4 5" key="1">
    <citation type="journal article" date="2019" name="Int. J. Syst. Evol. Microbiol.">
        <title>The Global Catalogue of Microorganisms (GCM) 10K type strain sequencing project: providing services to taxonomists for standard genome sequencing and annotation.</title>
        <authorList>
            <consortium name="The Broad Institute Genomics Platform"/>
            <consortium name="The Broad Institute Genome Sequencing Center for Infectious Disease"/>
            <person name="Wu L."/>
            <person name="Ma J."/>
        </authorList>
    </citation>
    <scope>NUCLEOTIDE SEQUENCE [LARGE SCALE GENOMIC DNA]</scope>
    <source>
        <strain evidence="4 5">DT85</strain>
    </source>
</reference>
<evidence type="ECO:0000256" key="2">
    <source>
        <dbReference type="ARBA" id="ARBA00023315"/>
    </source>
</evidence>
<dbReference type="InterPro" id="IPR000182">
    <property type="entry name" value="GNAT_dom"/>
</dbReference>
<sequence length="145" mass="15322">MIRPATAADRPAVRELQKLLDHRAPALLEAAFDTEVRGIGGDAFVADDGGVVGYALAVPGARDADPSVVYLAELAVAPGVRREGYGRRLVAALADGYDHDQLRVTVAADDDGARAFYTAAGFWELADLPDRFDGADGVLLVRDLS</sequence>
<keyword evidence="2 4" id="KW-0012">Acyltransferase</keyword>